<organism evidence="2 3">
    <name type="scientific">Symbiodinium pilosum</name>
    <name type="common">Dinoflagellate</name>
    <dbReference type="NCBI Taxonomy" id="2952"/>
    <lineage>
        <taxon>Eukaryota</taxon>
        <taxon>Sar</taxon>
        <taxon>Alveolata</taxon>
        <taxon>Dinophyceae</taxon>
        <taxon>Suessiales</taxon>
        <taxon>Symbiodiniaceae</taxon>
        <taxon>Symbiodinium</taxon>
    </lineage>
</organism>
<dbReference type="EMBL" id="CAJNIZ010006693">
    <property type="protein sequence ID" value="CAE7252081.1"/>
    <property type="molecule type" value="Genomic_DNA"/>
</dbReference>
<feature type="non-terminal residue" evidence="2">
    <location>
        <position position="1"/>
    </location>
</feature>
<comment type="caution">
    <text evidence="2">The sequence shown here is derived from an EMBL/GenBank/DDBJ whole genome shotgun (WGS) entry which is preliminary data.</text>
</comment>
<evidence type="ECO:0000256" key="1">
    <source>
        <dbReference type="SAM" id="MobiDB-lite"/>
    </source>
</evidence>
<gene>
    <name evidence="2" type="ORF">SPIL2461_LOCUS4912</name>
</gene>
<feature type="region of interest" description="Disordered" evidence="1">
    <location>
        <begin position="1"/>
        <end position="27"/>
    </location>
</feature>
<feature type="non-terminal residue" evidence="2">
    <location>
        <position position="174"/>
    </location>
</feature>
<evidence type="ECO:0000313" key="2">
    <source>
        <dbReference type="EMBL" id="CAE7252081.1"/>
    </source>
</evidence>
<sequence>VEPVTRVEPVARAEPASPSSPEVSRLETRLSRLEDHLDNLLTTDSVDSSGLETSGLPTSTAPPNSTMMLTLNWTEHSESASSENIRSALRELPVDLVRVDPLPEGRAARSRGTLCWLASSDTPVAEAELRRQLADPGSSLRRLLPGLLPDSSAVALAPLAALAVGHARHLSARV</sequence>
<dbReference type="Proteomes" id="UP000649617">
    <property type="component" value="Unassembled WGS sequence"/>
</dbReference>
<reference evidence="2" key="1">
    <citation type="submission" date="2021-02" db="EMBL/GenBank/DDBJ databases">
        <authorList>
            <person name="Dougan E. K."/>
            <person name="Rhodes N."/>
            <person name="Thang M."/>
            <person name="Chan C."/>
        </authorList>
    </citation>
    <scope>NUCLEOTIDE SEQUENCE</scope>
</reference>
<proteinExistence type="predicted"/>
<evidence type="ECO:0000313" key="3">
    <source>
        <dbReference type="Proteomes" id="UP000649617"/>
    </source>
</evidence>
<dbReference type="AlphaFoldDB" id="A0A812LYV1"/>
<accession>A0A812LYV1</accession>
<dbReference type="OrthoDB" id="10459552at2759"/>
<protein>
    <submittedName>
        <fullName evidence="2">Uncharacterized protein</fullName>
    </submittedName>
</protein>
<name>A0A812LYV1_SYMPI</name>
<feature type="region of interest" description="Disordered" evidence="1">
    <location>
        <begin position="43"/>
        <end position="65"/>
    </location>
</feature>
<feature type="compositionally biased region" description="Low complexity" evidence="1">
    <location>
        <begin position="7"/>
        <end position="23"/>
    </location>
</feature>
<keyword evidence="3" id="KW-1185">Reference proteome</keyword>